<reference evidence="2 3" key="1">
    <citation type="submission" date="2019-03" db="EMBL/GenBank/DDBJ databases">
        <title>Genomic Encyclopedia of Type Strains, Phase IV (KMG-IV): sequencing the most valuable type-strain genomes for metagenomic binning, comparative biology and taxonomic classification.</title>
        <authorList>
            <person name="Goeker M."/>
        </authorList>
    </citation>
    <scope>NUCLEOTIDE SEQUENCE [LARGE SCALE GENOMIC DNA]</scope>
    <source>
        <strain evidence="2 3">DSM 24455</strain>
    </source>
</reference>
<protein>
    <submittedName>
        <fullName evidence="2">Glucokinase</fullName>
    </submittedName>
</protein>
<dbReference type="Pfam" id="PF00480">
    <property type="entry name" value="ROK"/>
    <property type="match status" value="1"/>
</dbReference>
<dbReference type="InterPro" id="IPR000600">
    <property type="entry name" value="ROK"/>
</dbReference>
<dbReference type="GO" id="GO:0016301">
    <property type="term" value="F:kinase activity"/>
    <property type="evidence" value="ECO:0007669"/>
    <property type="project" value="UniProtKB-KW"/>
</dbReference>
<dbReference type="OrthoDB" id="9810372at2"/>
<keyword evidence="3" id="KW-1185">Reference proteome</keyword>
<dbReference type="Proteomes" id="UP000295325">
    <property type="component" value="Unassembled WGS sequence"/>
</dbReference>
<comment type="caution">
    <text evidence="2">The sequence shown here is derived from an EMBL/GenBank/DDBJ whole genome shotgun (WGS) entry which is preliminary data.</text>
</comment>
<dbReference type="SUPFAM" id="SSF53067">
    <property type="entry name" value="Actin-like ATPase domain"/>
    <property type="match status" value="1"/>
</dbReference>
<dbReference type="EMBL" id="SOAZ01000018">
    <property type="protein sequence ID" value="TDT51318.1"/>
    <property type="molecule type" value="Genomic_DNA"/>
</dbReference>
<keyword evidence="2" id="KW-0418">Kinase</keyword>
<dbReference type="RefSeq" id="WP_133628652.1">
    <property type="nucleotide sequence ID" value="NZ_SOAZ01000018.1"/>
</dbReference>
<comment type="similarity">
    <text evidence="1">Belongs to the ROK (NagC/XylR) family.</text>
</comment>
<dbReference type="InterPro" id="IPR049874">
    <property type="entry name" value="ROK_cs"/>
</dbReference>
<organism evidence="2 3">
    <name type="scientific">Fonticella tunisiensis</name>
    <dbReference type="NCBI Taxonomy" id="1096341"/>
    <lineage>
        <taxon>Bacteria</taxon>
        <taxon>Bacillati</taxon>
        <taxon>Bacillota</taxon>
        <taxon>Clostridia</taxon>
        <taxon>Eubacteriales</taxon>
        <taxon>Clostridiaceae</taxon>
        <taxon>Fonticella</taxon>
    </lineage>
</organism>
<dbReference type="Gene3D" id="3.30.420.40">
    <property type="match status" value="2"/>
</dbReference>
<dbReference type="PANTHER" id="PTHR18964">
    <property type="entry name" value="ROK (REPRESSOR, ORF, KINASE) FAMILY"/>
    <property type="match status" value="1"/>
</dbReference>
<dbReference type="PROSITE" id="PS01125">
    <property type="entry name" value="ROK"/>
    <property type="match status" value="1"/>
</dbReference>
<evidence type="ECO:0000313" key="3">
    <source>
        <dbReference type="Proteomes" id="UP000295325"/>
    </source>
</evidence>
<gene>
    <name evidence="2" type="ORF">EDD71_1182</name>
</gene>
<sequence>MSRLVCGVDLGGTKISTGIVTEDGKVLNSVKIPTLAQEGPDAVIGRIVKSIEDVLAMSNLKVSDLYGIGIGSPGPLDADKGVIMGAVNLPGWDYIPLVDRIKEKLNIDNVKLDNDANAAAYGEYLFGVGKGIRNFLYITISTGIGGGVVTDGKILHGANSNAAEIGHITINFDGPKCNCGNYGCFEAYASGTGLARLANEEVNKGAESMMKELAGDGPIKAEHVFESARKGDALASKLIDNEGFYLGVGLANLMNLYNPELIAIGGGVSKQLDMFYDKMMETAKKKALRPTFEICKVVPAELGDNIGVLGAAAIAFNL</sequence>
<accession>A0A4R7KBG1</accession>
<dbReference type="AlphaFoldDB" id="A0A4R7KBG1"/>
<evidence type="ECO:0000313" key="2">
    <source>
        <dbReference type="EMBL" id="TDT51318.1"/>
    </source>
</evidence>
<dbReference type="PANTHER" id="PTHR18964:SF149">
    <property type="entry name" value="BIFUNCTIONAL UDP-N-ACETYLGLUCOSAMINE 2-EPIMERASE_N-ACETYLMANNOSAMINE KINASE"/>
    <property type="match status" value="1"/>
</dbReference>
<proteinExistence type="inferred from homology"/>
<dbReference type="InterPro" id="IPR043129">
    <property type="entry name" value="ATPase_NBD"/>
</dbReference>
<evidence type="ECO:0000256" key="1">
    <source>
        <dbReference type="ARBA" id="ARBA00006479"/>
    </source>
</evidence>
<keyword evidence="2" id="KW-0808">Transferase</keyword>
<name>A0A4R7KBG1_9CLOT</name>